<dbReference type="Proteomes" id="UP000011761">
    <property type="component" value="Unassembled WGS sequence"/>
</dbReference>
<dbReference type="GO" id="GO:0005886">
    <property type="term" value="C:plasma membrane"/>
    <property type="evidence" value="ECO:0007669"/>
    <property type="project" value="TreeGrafter"/>
</dbReference>
<dbReference type="OrthoDB" id="100006at2759"/>
<keyword evidence="4 6" id="KW-0472">Membrane</keyword>
<dbReference type="GO" id="GO:0004930">
    <property type="term" value="F:G protein-coupled receptor activity"/>
    <property type="evidence" value="ECO:0007669"/>
    <property type="project" value="TreeGrafter"/>
</dbReference>
<organism evidence="8 9">
    <name type="scientific">Baudoinia panamericana (strain UAMH 10762)</name>
    <name type="common">Angels' share fungus</name>
    <name type="synonym">Baudoinia compniacensis (strain UAMH 10762)</name>
    <dbReference type="NCBI Taxonomy" id="717646"/>
    <lineage>
        <taxon>Eukaryota</taxon>
        <taxon>Fungi</taxon>
        <taxon>Dikarya</taxon>
        <taxon>Ascomycota</taxon>
        <taxon>Pezizomycotina</taxon>
        <taxon>Dothideomycetes</taxon>
        <taxon>Dothideomycetidae</taxon>
        <taxon>Mycosphaerellales</taxon>
        <taxon>Teratosphaeriaceae</taxon>
        <taxon>Baudoinia</taxon>
    </lineage>
</organism>
<feature type="transmembrane region" description="Helical" evidence="6">
    <location>
        <begin position="72"/>
        <end position="97"/>
    </location>
</feature>
<dbReference type="OMA" id="FLISFHW"/>
<keyword evidence="9" id="KW-1185">Reference proteome</keyword>
<dbReference type="Gene3D" id="1.20.1070.10">
    <property type="entry name" value="Rhodopsin 7-helix transmembrane proteins"/>
    <property type="match status" value="1"/>
</dbReference>
<protein>
    <recommendedName>
        <fullName evidence="7">G protein-coupled receptor GPR1/2/3 C-terminal domain-containing protein</fullName>
    </recommendedName>
</protein>
<dbReference type="HOGENOM" id="CLU_027149_3_1_1"/>
<dbReference type="GO" id="GO:0007189">
    <property type="term" value="P:adenylate cyclase-activating G protein-coupled receptor signaling pathway"/>
    <property type="evidence" value="ECO:0007669"/>
    <property type="project" value="TreeGrafter"/>
</dbReference>
<feature type="transmembrane region" description="Helical" evidence="6">
    <location>
        <begin position="151"/>
        <end position="173"/>
    </location>
</feature>
<feature type="domain" description="G protein-coupled receptor GPR1/2/3 C-terminal" evidence="7">
    <location>
        <begin position="248"/>
        <end position="313"/>
    </location>
</feature>
<gene>
    <name evidence="8" type="ORF">BAUCODRAFT_120782</name>
</gene>
<dbReference type="Pfam" id="PF11970">
    <property type="entry name" value="GPR_Gpa2_C"/>
    <property type="match status" value="1"/>
</dbReference>
<feature type="transmembrane region" description="Helical" evidence="6">
    <location>
        <begin position="117"/>
        <end position="139"/>
    </location>
</feature>
<dbReference type="RefSeq" id="XP_007674768.1">
    <property type="nucleotide sequence ID" value="XM_007676578.1"/>
</dbReference>
<feature type="region of interest" description="Disordered" evidence="5">
    <location>
        <begin position="318"/>
        <end position="411"/>
    </location>
</feature>
<dbReference type="PANTHER" id="PTHR23112">
    <property type="entry name" value="G PROTEIN-COUPLED RECEPTOR 157-RELATED"/>
    <property type="match status" value="1"/>
</dbReference>
<keyword evidence="3 6" id="KW-1133">Transmembrane helix</keyword>
<evidence type="ECO:0000256" key="6">
    <source>
        <dbReference type="SAM" id="Phobius"/>
    </source>
</evidence>
<evidence type="ECO:0000313" key="9">
    <source>
        <dbReference type="Proteomes" id="UP000011761"/>
    </source>
</evidence>
<dbReference type="STRING" id="717646.M2N1Q3"/>
<evidence type="ECO:0000256" key="2">
    <source>
        <dbReference type="ARBA" id="ARBA00022692"/>
    </source>
</evidence>
<dbReference type="InterPro" id="IPR022596">
    <property type="entry name" value="GPR1/2/3_C"/>
</dbReference>
<evidence type="ECO:0000256" key="4">
    <source>
        <dbReference type="ARBA" id="ARBA00023136"/>
    </source>
</evidence>
<dbReference type="SUPFAM" id="SSF81321">
    <property type="entry name" value="Family A G protein-coupled receptor-like"/>
    <property type="match status" value="1"/>
</dbReference>
<name>M2N1Q3_BAUPA</name>
<dbReference type="eggNOG" id="ENOG502RYZC">
    <property type="taxonomic scope" value="Eukaryota"/>
</dbReference>
<dbReference type="EMBL" id="KB445553">
    <property type="protein sequence ID" value="EMC97858.1"/>
    <property type="molecule type" value="Genomic_DNA"/>
</dbReference>
<evidence type="ECO:0000256" key="1">
    <source>
        <dbReference type="ARBA" id="ARBA00004141"/>
    </source>
</evidence>
<feature type="transmembrane region" description="Helical" evidence="6">
    <location>
        <begin position="34"/>
        <end position="60"/>
    </location>
</feature>
<evidence type="ECO:0000256" key="5">
    <source>
        <dbReference type="SAM" id="MobiDB-lite"/>
    </source>
</evidence>
<dbReference type="CDD" id="cd00637">
    <property type="entry name" value="7tm_classA_rhodopsin-like"/>
    <property type="match status" value="1"/>
</dbReference>
<keyword evidence="2 6" id="KW-0812">Transmembrane</keyword>
<evidence type="ECO:0000256" key="3">
    <source>
        <dbReference type="ARBA" id="ARBA00022989"/>
    </source>
</evidence>
<evidence type="ECO:0000259" key="7">
    <source>
        <dbReference type="Pfam" id="PF11970"/>
    </source>
</evidence>
<dbReference type="AlphaFoldDB" id="M2N1Q3"/>
<evidence type="ECO:0000313" key="8">
    <source>
        <dbReference type="EMBL" id="EMC97858.1"/>
    </source>
</evidence>
<dbReference type="GeneID" id="19107536"/>
<comment type="subcellular location">
    <subcellularLocation>
        <location evidence="1">Membrane</location>
        <topology evidence="1">Multi-pass membrane protein</topology>
    </subcellularLocation>
</comment>
<proteinExistence type="predicted"/>
<feature type="transmembrane region" description="Helical" evidence="6">
    <location>
        <begin position="198"/>
        <end position="220"/>
    </location>
</feature>
<feature type="transmembrane region" description="Helical" evidence="6">
    <location>
        <begin position="251"/>
        <end position="271"/>
    </location>
</feature>
<dbReference type="PANTHER" id="PTHR23112:SF37">
    <property type="entry name" value="G PROTEIN-COUPLED RECEPTOR GPR1"/>
    <property type="match status" value="1"/>
</dbReference>
<accession>M2N1Q3</accession>
<feature type="transmembrane region" description="Helical" evidence="6">
    <location>
        <begin position="283"/>
        <end position="309"/>
    </location>
</feature>
<sequence length="443" mass="49212">MYAPYEPEILVDGQAYFPSPYSLDPLPEVLRHGLVAVGLMALISVASTLVLLCFIGYRFLTWRLHYRTFLGYNQYVVLVLNLLLADIQQSSGFLISFHWISRGSILAPSPACFAQGWLIHSGDVASGLFVLAIALHTFWTAVYGRRISNRVFASCIVALWAFSFLLAGTGVGIHGDKYFVRAGAWCWISSAYENDRLLFHYLWIFIIEFGTIIIYVVTFYELRKKTTMLFNGQHPGGDAPNRTTIEAVNRITTLMTVYPCVYVLLTLPLSAGRMWSMAHDGRATSSVFACIAGSLITSSGWVDSLLYTLTRKRLLKDTMPGQSSSRRNGDGSDAWEATELGTKGITHTRTVTVEGGQIMDYTPEPQESDDSSPPRPRHLSDSGLPLAMDRPPSPNGSVDPILTGRGRIGRNKTEITVGTHEMYPDDHETQRIAELPVYIARPD</sequence>
<reference evidence="8 9" key="1">
    <citation type="journal article" date="2012" name="PLoS Pathog.">
        <title>Diverse lifestyles and strategies of plant pathogenesis encoded in the genomes of eighteen Dothideomycetes fungi.</title>
        <authorList>
            <person name="Ohm R.A."/>
            <person name="Feau N."/>
            <person name="Henrissat B."/>
            <person name="Schoch C.L."/>
            <person name="Horwitz B.A."/>
            <person name="Barry K.W."/>
            <person name="Condon B.J."/>
            <person name="Copeland A.C."/>
            <person name="Dhillon B."/>
            <person name="Glaser F."/>
            <person name="Hesse C.N."/>
            <person name="Kosti I."/>
            <person name="LaButti K."/>
            <person name="Lindquist E.A."/>
            <person name="Lucas S."/>
            <person name="Salamov A.A."/>
            <person name="Bradshaw R.E."/>
            <person name="Ciuffetti L."/>
            <person name="Hamelin R.C."/>
            <person name="Kema G.H.J."/>
            <person name="Lawrence C."/>
            <person name="Scott J.A."/>
            <person name="Spatafora J.W."/>
            <person name="Turgeon B.G."/>
            <person name="de Wit P.J.G.M."/>
            <person name="Zhong S."/>
            <person name="Goodwin S.B."/>
            <person name="Grigoriev I.V."/>
        </authorList>
    </citation>
    <scope>NUCLEOTIDE SEQUENCE [LARGE SCALE GENOMIC DNA]</scope>
    <source>
        <strain evidence="8 9">UAMH 10762</strain>
    </source>
</reference>
<dbReference type="KEGG" id="bcom:BAUCODRAFT_120782"/>